<evidence type="ECO:0000256" key="7">
    <source>
        <dbReference type="ARBA" id="ARBA00022927"/>
    </source>
</evidence>
<protein>
    <recommendedName>
        <fullName evidence="11">TonB C-terminal domain-containing protein</fullName>
    </recommendedName>
</protein>
<dbReference type="Proteomes" id="UP001333710">
    <property type="component" value="Chromosome"/>
</dbReference>
<dbReference type="PANTHER" id="PTHR33446">
    <property type="entry name" value="PROTEIN TONB-RELATED"/>
    <property type="match status" value="1"/>
</dbReference>
<evidence type="ECO:0000256" key="8">
    <source>
        <dbReference type="ARBA" id="ARBA00022989"/>
    </source>
</evidence>
<keyword evidence="3" id="KW-0813">Transport</keyword>
<name>A0AA48HI81_9ALTE</name>
<evidence type="ECO:0000256" key="3">
    <source>
        <dbReference type="ARBA" id="ARBA00022448"/>
    </source>
</evidence>
<keyword evidence="8" id="KW-1133">Transmembrane helix</keyword>
<feature type="domain" description="TonB C-terminal" evidence="11">
    <location>
        <begin position="29"/>
        <end position="126"/>
    </location>
</feature>
<evidence type="ECO:0000256" key="9">
    <source>
        <dbReference type="ARBA" id="ARBA00023136"/>
    </source>
</evidence>
<dbReference type="InterPro" id="IPR037682">
    <property type="entry name" value="TonB_C"/>
</dbReference>
<dbReference type="GO" id="GO:0015031">
    <property type="term" value="P:protein transport"/>
    <property type="evidence" value="ECO:0007669"/>
    <property type="project" value="UniProtKB-KW"/>
</dbReference>
<dbReference type="InterPro" id="IPR011990">
    <property type="entry name" value="TPR-like_helical_dom_sf"/>
</dbReference>
<dbReference type="PANTHER" id="PTHR33446:SF14">
    <property type="entry name" value="PROTEIN TONB"/>
    <property type="match status" value="1"/>
</dbReference>
<dbReference type="GO" id="GO:0055085">
    <property type="term" value="P:transmembrane transport"/>
    <property type="evidence" value="ECO:0007669"/>
    <property type="project" value="InterPro"/>
</dbReference>
<dbReference type="Pfam" id="PF03544">
    <property type="entry name" value="TonB_C"/>
    <property type="match status" value="1"/>
</dbReference>
<evidence type="ECO:0000259" key="11">
    <source>
        <dbReference type="PROSITE" id="PS52015"/>
    </source>
</evidence>
<dbReference type="PROSITE" id="PS52015">
    <property type="entry name" value="TONB_CTD"/>
    <property type="match status" value="1"/>
</dbReference>
<evidence type="ECO:0000256" key="4">
    <source>
        <dbReference type="ARBA" id="ARBA00022475"/>
    </source>
</evidence>
<dbReference type="SUPFAM" id="SSF74653">
    <property type="entry name" value="TolA/TonB C-terminal domain"/>
    <property type="match status" value="1"/>
</dbReference>
<proteinExistence type="inferred from homology"/>
<comment type="subcellular location">
    <subcellularLocation>
        <location evidence="1">Cell inner membrane</location>
        <topology evidence="1">Single-pass membrane protein</topology>
        <orientation evidence="1">Periplasmic side</orientation>
    </subcellularLocation>
</comment>
<reference evidence="12" key="1">
    <citation type="submission" date="2023-01" db="EMBL/GenBank/DDBJ databases">
        <title>Complete genome sequence of Planctobacterium marinum strain Dej080120_11.</title>
        <authorList>
            <person name="Ueki S."/>
            <person name="Maruyama F."/>
        </authorList>
    </citation>
    <scope>NUCLEOTIDE SEQUENCE</scope>
    <source>
        <strain evidence="12">Dej080120_11</strain>
    </source>
</reference>
<dbReference type="NCBIfam" id="TIGR01352">
    <property type="entry name" value="tonB_Cterm"/>
    <property type="match status" value="1"/>
</dbReference>
<evidence type="ECO:0000256" key="6">
    <source>
        <dbReference type="ARBA" id="ARBA00022692"/>
    </source>
</evidence>
<comment type="similarity">
    <text evidence="2">Belongs to the TonB family.</text>
</comment>
<accession>A0AA48HI81</accession>
<gene>
    <name evidence="12" type="ORF">MACH26_29090</name>
</gene>
<dbReference type="Gene3D" id="3.30.1150.10">
    <property type="match status" value="1"/>
</dbReference>
<dbReference type="InterPro" id="IPR051045">
    <property type="entry name" value="TonB-dependent_transducer"/>
</dbReference>
<dbReference type="EMBL" id="AP027272">
    <property type="protein sequence ID" value="BDX07388.1"/>
    <property type="molecule type" value="Genomic_DNA"/>
</dbReference>
<dbReference type="Gene3D" id="1.25.40.10">
    <property type="entry name" value="Tetratricopeptide repeat domain"/>
    <property type="match status" value="1"/>
</dbReference>
<evidence type="ECO:0000313" key="13">
    <source>
        <dbReference type="Proteomes" id="UP001333710"/>
    </source>
</evidence>
<evidence type="ECO:0000256" key="2">
    <source>
        <dbReference type="ARBA" id="ARBA00006555"/>
    </source>
</evidence>
<dbReference type="AlphaFoldDB" id="A0AA48HI81"/>
<keyword evidence="10" id="KW-0732">Signal</keyword>
<keyword evidence="6" id="KW-0812">Transmembrane</keyword>
<dbReference type="GO" id="GO:0005886">
    <property type="term" value="C:plasma membrane"/>
    <property type="evidence" value="ECO:0007669"/>
    <property type="project" value="UniProtKB-SubCell"/>
</dbReference>
<dbReference type="RefSeq" id="WP_338293381.1">
    <property type="nucleotide sequence ID" value="NZ_AP027272.1"/>
</dbReference>
<evidence type="ECO:0000256" key="10">
    <source>
        <dbReference type="SAM" id="SignalP"/>
    </source>
</evidence>
<evidence type="ECO:0000256" key="5">
    <source>
        <dbReference type="ARBA" id="ARBA00022519"/>
    </source>
</evidence>
<keyword evidence="5" id="KW-0997">Cell inner membrane</keyword>
<dbReference type="KEGG" id="pmaw:MACH26_29090"/>
<dbReference type="InterPro" id="IPR006260">
    <property type="entry name" value="TonB/TolA_C"/>
</dbReference>
<evidence type="ECO:0000256" key="1">
    <source>
        <dbReference type="ARBA" id="ARBA00004383"/>
    </source>
</evidence>
<feature type="chain" id="PRO_5041437909" description="TonB C-terminal domain-containing protein" evidence="10">
    <location>
        <begin position="29"/>
        <end position="350"/>
    </location>
</feature>
<sequence>MLTTKKTFTLSTVSLLLCISALSAAANADQAQSAKLISETSPVFPFEYRKAEIEGWVQLSYVVDEQGKVKDTLIHDSTGHALFEQSALQAVQKWQYQPANVNGTPVPQSFNAVTLNFRLDNSNNYDDNQRSTDVNKRFLSRFQKGMNAIEKGNLKDAAKKIKQLRERDKRKWIESSYLWVLEGYYFEKQGDTVNAAKSFAKVMHNGSDVLPRAVYVEVLKKAFIANIMNNNLSEAVTVYETFESFAADHEALKNLAPYYQQAKDFLNGEQPLEVVGVLPQVGLWHHKISKSELLLSSAENPLDAVHLRCDHQQVEYQKVIQQSINIEPHWGQCVVYVEGVAGTQFLVTES</sequence>
<keyword evidence="13" id="KW-1185">Reference proteome</keyword>
<evidence type="ECO:0000313" key="12">
    <source>
        <dbReference type="EMBL" id="BDX07388.1"/>
    </source>
</evidence>
<keyword evidence="4" id="KW-1003">Cell membrane</keyword>
<feature type="signal peptide" evidence="10">
    <location>
        <begin position="1"/>
        <end position="28"/>
    </location>
</feature>
<keyword evidence="9" id="KW-0472">Membrane</keyword>
<keyword evidence="7" id="KW-0653">Protein transport</keyword>
<organism evidence="12 13">
    <name type="scientific">Planctobacterium marinum</name>
    <dbReference type="NCBI Taxonomy" id="1631968"/>
    <lineage>
        <taxon>Bacteria</taxon>
        <taxon>Pseudomonadati</taxon>
        <taxon>Pseudomonadota</taxon>
        <taxon>Gammaproteobacteria</taxon>
        <taxon>Alteromonadales</taxon>
        <taxon>Alteromonadaceae</taxon>
        <taxon>Planctobacterium</taxon>
    </lineage>
</organism>